<organism evidence="1 2">
    <name type="scientific">Halolamina litorea</name>
    <dbReference type="NCBI Taxonomy" id="1515593"/>
    <lineage>
        <taxon>Archaea</taxon>
        <taxon>Methanobacteriati</taxon>
        <taxon>Methanobacteriota</taxon>
        <taxon>Stenosarchaea group</taxon>
        <taxon>Halobacteria</taxon>
        <taxon>Halobacteriales</taxon>
        <taxon>Haloferacaceae</taxon>
    </lineage>
</organism>
<dbReference type="InterPro" id="IPR023401">
    <property type="entry name" value="ODC_N"/>
</dbReference>
<gene>
    <name evidence="1" type="ORF">ACFSAU_09020</name>
</gene>
<dbReference type="AlphaFoldDB" id="A0ABD6BR83"/>
<dbReference type="PANTHER" id="PTHR13812:SF19">
    <property type="entry name" value="KETIMINE REDUCTASE MU-CRYSTALLIN"/>
    <property type="match status" value="1"/>
</dbReference>
<dbReference type="Proteomes" id="UP001597139">
    <property type="component" value="Unassembled WGS sequence"/>
</dbReference>
<keyword evidence="2" id="KW-1185">Reference proteome</keyword>
<dbReference type="EMBL" id="JBHUCZ010000007">
    <property type="protein sequence ID" value="MFD1567633.1"/>
    <property type="molecule type" value="Genomic_DNA"/>
</dbReference>
<dbReference type="InterPro" id="IPR003462">
    <property type="entry name" value="ODC_Mu_crystall"/>
</dbReference>
<comment type="caution">
    <text evidence="1">The sequence shown here is derived from an EMBL/GenBank/DDBJ whole genome shotgun (WGS) entry which is preliminary data.</text>
</comment>
<sequence>METLLLNSEDVHHNTSMSELIPAIEEAFAAYERGDAKMPAKSYIDLPQYNGDFRSMPAYLDAGDWDAAGIKWVNVHTDNEEQFDLPTVMGTMIYSEPENAFPLSIMDGT</sequence>
<accession>A0ABD6BR83</accession>
<dbReference type="PANTHER" id="PTHR13812">
    <property type="entry name" value="KETIMINE REDUCTASE MU-CRYSTALLIN"/>
    <property type="match status" value="1"/>
</dbReference>
<dbReference type="InterPro" id="IPR036291">
    <property type="entry name" value="NAD(P)-bd_dom_sf"/>
</dbReference>
<evidence type="ECO:0000313" key="1">
    <source>
        <dbReference type="EMBL" id="MFD1567633.1"/>
    </source>
</evidence>
<dbReference type="SUPFAM" id="SSF51735">
    <property type="entry name" value="NAD(P)-binding Rossmann-fold domains"/>
    <property type="match status" value="1"/>
</dbReference>
<dbReference type="Gene3D" id="3.30.1780.10">
    <property type="entry name" value="ornithine cyclodeaminase, domain 1"/>
    <property type="match status" value="1"/>
</dbReference>
<name>A0ABD6BR83_9EURY</name>
<evidence type="ECO:0000313" key="2">
    <source>
        <dbReference type="Proteomes" id="UP001597139"/>
    </source>
</evidence>
<protein>
    <submittedName>
        <fullName evidence="1">Ornithine cyclodeaminase family protein</fullName>
    </submittedName>
</protein>
<feature type="non-terminal residue" evidence="1">
    <location>
        <position position="109"/>
    </location>
</feature>
<reference evidence="1 2" key="1">
    <citation type="journal article" date="2019" name="Int. J. Syst. Evol. Microbiol.">
        <title>The Global Catalogue of Microorganisms (GCM) 10K type strain sequencing project: providing services to taxonomists for standard genome sequencing and annotation.</title>
        <authorList>
            <consortium name="The Broad Institute Genomics Platform"/>
            <consortium name="The Broad Institute Genome Sequencing Center for Infectious Disease"/>
            <person name="Wu L."/>
            <person name="Ma J."/>
        </authorList>
    </citation>
    <scope>NUCLEOTIDE SEQUENCE [LARGE SCALE GENOMIC DNA]</scope>
    <source>
        <strain evidence="1 2">CGMCC 1.12859</strain>
    </source>
</reference>
<proteinExistence type="predicted"/>
<dbReference type="Pfam" id="PF02423">
    <property type="entry name" value="OCD_Mu_crystall"/>
    <property type="match status" value="1"/>
</dbReference>